<protein>
    <submittedName>
        <fullName evidence="2">Uncharacterized protein (UPF0548 family)</fullName>
    </submittedName>
</protein>
<keyword evidence="3" id="KW-1185">Reference proteome</keyword>
<dbReference type="AlphaFoldDB" id="A0A368VID0"/>
<evidence type="ECO:0000313" key="3">
    <source>
        <dbReference type="Proteomes" id="UP000253495"/>
    </source>
</evidence>
<feature type="domain" description="DUF1990" evidence="1">
    <location>
        <begin position="12"/>
        <end position="163"/>
    </location>
</feature>
<evidence type="ECO:0000313" key="2">
    <source>
        <dbReference type="EMBL" id="RCW41017.1"/>
    </source>
</evidence>
<accession>A0A368VID0</accession>
<dbReference type="InterPro" id="IPR018960">
    <property type="entry name" value="DUF1990"/>
</dbReference>
<dbReference type="PIRSF" id="PIRSF010260">
    <property type="entry name" value="UCP010260"/>
    <property type="match status" value="1"/>
</dbReference>
<gene>
    <name evidence="2" type="ORF">DFQ14_10994</name>
</gene>
<dbReference type="PANTHER" id="PTHR34202">
    <property type="entry name" value="UPF0548 PROTEIN"/>
    <property type="match status" value="1"/>
</dbReference>
<dbReference type="EMBL" id="QPJC01000009">
    <property type="protein sequence ID" value="RCW41017.1"/>
    <property type="molecule type" value="Genomic_DNA"/>
</dbReference>
<sequence length="168" mass="18844">MDLEHYRSLPLTYRERGATEGRLPHGYRHLSVRRRVGTGRELFETLSQHLMRWGMQRGLGVEVDTTSAQVVPDAELVLRRGPLRIPCRVVYVVDELDRRGFAYGTLPGHPLVGEELFAITYDPASGDVYASVTSFARPAHALLKALGPFVGLGQKLMARLYLRRLAST</sequence>
<dbReference type="Proteomes" id="UP000253495">
    <property type="component" value="Unassembled WGS sequence"/>
</dbReference>
<comment type="caution">
    <text evidence="2">The sequence shown here is derived from an EMBL/GenBank/DDBJ whole genome shotgun (WGS) entry which is preliminary data.</text>
</comment>
<evidence type="ECO:0000259" key="1">
    <source>
        <dbReference type="Pfam" id="PF09348"/>
    </source>
</evidence>
<dbReference type="Pfam" id="PF09348">
    <property type="entry name" value="DUF1990"/>
    <property type="match status" value="1"/>
</dbReference>
<proteinExistence type="predicted"/>
<dbReference type="OrthoDB" id="120660at2"/>
<organism evidence="2 3">
    <name type="scientific">Halopolyspora algeriensis</name>
    <dbReference type="NCBI Taxonomy" id="1500506"/>
    <lineage>
        <taxon>Bacteria</taxon>
        <taxon>Bacillati</taxon>
        <taxon>Actinomycetota</taxon>
        <taxon>Actinomycetes</taxon>
        <taxon>Actinomycetes incertae sedis</taxon>
        <taxon>Halopolyspora</taxon>
    </lineage>
</organism>
<reference evidence="2 3" key="1">
    <citation type="submission" date="2018-07" db="EMBL/GenBank/DDBJ databases">
        <title>Genomic Encyclopedia of Type Strains, Phase III (KMG-III): the genomes of soil and plant-associated and newly described type strains.</title>
        <authorList>
            <person name="Whitman W."/>
        </authorList>
    </citation>
    <scope>NUCLEOTIDE SEQUENCE [LARGE SCALE GENOMIC DNA]</scope>
    <source>
        <strain evidence="2 3">CECT 8575</strain>
    </source>
</reference>
<dbReference type="InterPro" id="IPR014457">
    <property type="entry name" value="UCP010260"/>
</dbReference>
<dbReference type="PANTHER" id="PTHR34202:SF1">
    <property type="entry name" value="UPF0548 PROTEIN"/>
    <property type="match status" value="1"/>
</dbReference>
<name>A0A368VID0_9ACTN</name>
<dbReference type="RefSeq" id="WP_114453827.1">
    <property type="nucleotide sequence ID" value="NZ_QPJC01000009.1"/>
</dbReference>